<comment type="caution">
    <text evidence="5">The sequence shown here is derived from an EMBL/GenBank/DDBJ whole genome shotgun (WGS) entry which is preliminary data.</text>
</comment>
<keyword evidence="6" id="KW-1185">Reference proteome</keyword>
<dbReference type="InterPro" id="IPR010982">
    <property type="entry name" value="Lambda_DNA-bd_dom_sf"/>
</dbReference>
<dbReference type="Gene3D" id="1.10.260.40">
    <property type="entry name" value="lambda repressor-like DNA-binding domains"/>
    <property type="match status" value="1"/>
</dbReference>
<dbReference type="Proteomes" id="UP001333996">
    <property type="component" value="Unassembled WGS sequence"/>
</dbReference>
<reference evidence="5" key="1">
    <citation type="submission" date="2024-01" db="EMBL/GenBank/DDBJ databases">
        <title>First draft genome sequence data of TA4-1, the type strain of Gram-positive actinobacterium Streptomyces chiangmaiensis.</title>
        <authorList>
            <person name="Yasawong M."/>
            <person name="Nantapong N."/>
        </authorList>
    </citation>
    <scope>NUCLEOTIDE SEQUENCE</scope>
    <source>
        <strain evidence="5">TA4-1</strain>
    </source>
</reference>
<evidence type="ECO:0000313" key="6">
    <source>
        <dbReference type="Proteomes" id="UP001333996"/>
    </source>
</evidence>
<feature type="active site" evidence="3">
    <location>
        <position position="88"/>
    </location>
</feature>
<evidence type="ECO:0000256" key="2">
    <source>
        <dbReference type="ARBA" id="ARBA00023239"/>
    </source>
</evidence>
<dbReference type="SUPFAM" id="SSF47413">
    <property type="entry name" value="lambda repressor-like DNA-binding domains"/>
    <property type="match status" value="1"/>
</dbReference>
<dbReference type="InterPro" id="IPR036581">
    <property type="entry name" value="Cyanate_lyase_C_sf"/>
</dbReference>
<dbReference type="EC" id="4.2.1.104" evidence="3"/>
<dbReference type="SUPFAM" id="SSF55234">
    <property type="entry name" value="Cyanase C-terminal domain"/>
    <property type="match status" value="1"/>
</dbReference>
<comment type="function">
    <text evidence="1 3">Catalyzes the reaction of cyanate with bicarbonate to produce ammonia and carbon dioxide.</text>
</comment>
<dbReference type="PANTHER" id="PTHR34186">
    <property type="entry name" value="CYANATE HYDRATASE"/>
    <property type="match status" value="1"/>
</dbReference>
<accession>A0ABU7FQE1</accession>
<dbReference type="InterPro" id="IPR003712">
    <property type="entry name" value="Cyanate_lyase_C"/>
</dbReference>
<dbReference type="PIRSF" id="PIRSF001263">
    <property type="entry name" value="Cyanate_hydratas"/>
    <property type="match status" value="1"/>
</dbReference>
<feature type="active site" evidence="3">
    <location>
        <position position="91"/>
    </location>
</feature>
<name>A0ABU7FQE1_9ACTN</name>
<organism evidence="5 6">
    <name type="scientific">Streptomyces chiangmaiensis</name>
    <dbReference type="NCBI Taxonomy" id="766497"/>
    <lineage>
        <taxon>Bacteria</taxon>
        <taxon>Bacillati</taxon>
        <taxon>Actinomycetota</taxon>
        <taxon>Actinomycetes</taxon>
        <taxon>Kitasatosporales</taxon>
        <taxon>Streptomycetaceae</taxon>
        <taxon>Streptomyces</taxon>
    </lineage>
</organism>
<comment type="similarity">
    <text evidence="3">Belongs to the cyanase family.</text>
</comment>
<sequence>MNRAEVTEQIIEAKIRKGIRWADVADELGASKEWVTTACLGQMTLSAGQAEKIAGIFDLPRTAVAVLQTPPVRGQSEAAMASDPLIYRLREIVAVYGPTIKELIHEDFGDGIMSAIDFRLTLNRREDPKGDRVEIVLNGKYLPYPGA</sequence>
<proteinExistence type="inferred from homology"/>
<dbReference type="GO" id="GO:0008824">
    <property type="term" value="F:cyanate hydratase activity"/>
    <property type="evidence" value="ECO:0007669"/>
    <property type="project" value="UniProtKB-EC"/>
</dbReference>
<dbReference type="Gene3D" id="3.30.1160.10">
    <property type="entry name" value="Cyanate lyase, C-terminal domain"/>
    <property type="match status" value="1"/>
</dbReference>
<feature type="domain" description="Cyanate lyase C-terminal" evidence="4">
    <location>
        <begin position="75"/>
        <end position="147"/>
    </location>
</feature>
<dbReference type="EMBL" id="JAYWVC010000150">
    <property type="protein sequence ID" value="MED7826307.1"/>
    <property type="molecule type" value="Genomic_DNA"/>
</dbReference>
<dbReference type="NCBIfam" id="TIGR00673">
    <property type="entry name" value="cynS"/>
    <property type="match status" value="1"/>
</dbReference>
<dbReference type="HAMAP" id="MF_00535">
    <property type="entry name" value="Cyanate_hydrat"/>
    <property type="match status" value="1"/>
</dbReference>
<evidence type="ECO:0000259" key="4">
    <source>
        <dbReference type="SMART" id="SM01116"/>
    </source>
</evidence>
<dbReference type="RefSeq" id="WP_329510707.1">
    <property type="nucleotide sequence ID" value="NZ_BAAAYZ010000026.1"/>
</dbReference>
<feature type="active site" evidence="3">
    <location>
        <position position="114"/>
    </location>
</feature>
<gene>
    <name evidence="3 5" type="primary">cynS</name>
    <name evidence="5" type="ORF">VXC91_31230</name>
</gene>
<dbReference type="InterPro" id="IPR048564">
    <property type="entry name" value="CYNS_N"/>
</dbReference>
<dbReference type="InterPro" id="IPR008076">
    <property type="entry name" value="Cyanase"/>
</dbReference>
<dbReference type="NCBIfam" id="NF002773">
    <property type="entry name" value="PRK02866.1"/>
    <property type="match status" value="1"/>
</dbReference>
<comment type="catalytic activity">
    <reaction evidence="3">
        <text>cyanate + hydrogencarbonate + 3 H(+) = NH4(+) + 2 CO2</text>
        <dbReference type="Rhea" id="RHEA:11120"/>
        <dbReference type="ChEBI" id="CHEBI:15378"/>
        <dbReference type="ChEBI" id="CHEBI:16526"/>
        <dbReference type="ChEBI" id="CHEBI:17544"/>
        <dbReference type="ChEBI" id="CHEBI:28938"/>
        <dbReference type="ChEBI" id="CHEBI:29195"/>
        <dbReference type="EC" id="4.2.1.104"/>
    </reaction>
</comment>
<evidence type="ECO:0000256" key="1">
    <source>
        <dbReference type="ARBA" id="ARBA00003561"/>
    </source>
</evidence>
<dbReference type="CDD" id="cd00559">
    <property type="entry name" value="Cyanase_C"/>
    <property type="match status" value="1"/>
</dbReference>
<dbReference type="Pfam" id="PF02560">
    <property type="entry name" value="Cyanate_lyase"/>
    <property type="match status" value="1"/>
</dbReference>
<dbReference type="Pfam" id="PF21291">
    <property type="entry name" value="CYNS_N"/>
    <property type="match status" value="1"/>
</dbReference>
<keyword evidence="2 3" id="KW-0456">Lyase</keyword>
<evidence type="ECO:0000256" key="3">
    <source>
        <dbReference type="HAMAP-Rule" id="MF_00535"/>
    </source>
</evidence>
<dbReference type="PRINTS" id="PR01693">
    <property type="entry name" value="CYANASE"/>
</dbReference>
<dbReference type="SMART" id="SM01116">
    <property type="entry name" value="Cyanate_lyase"/>
    <property type="match status" value="1"/>
</dbReference>
<evidence type="ECO:0000313" key="5">
    <source>
        <dbReference type="EMBL" id="MED7826307.1"/>
    </source>
</evidence>
<protein>
    <recommendedName>
        <fullName evidence="3">Cyanate hydratase</fullName>
        <shortName evidence="3">Cyanase</shortName>
        <ecNumber evidence="3">4.2.1.104</ecNumber>
    </recommendedName>
    <alternativeName>
        <fullName evidence="3">Cyanate hydrolase</fullName>
    </alternativeName>
    <alternativeName>
        <fullName evidence="3">Cyanate lyase</fullName>
    </alternativeName>
</protein>
<dbReference type="PANTHER" id="PTHR34186:SF2">
    <property type="entry name" value="CYANATE HYDRATASE"/>
    <property type="match status" value="1"/>
</dbReference>